<accession>A0A5J5DKV2</accession>
<keyword evidence="2" id="KW-1185">Reference proteome</keyword>
<gene>
    <name evidence="1" type="ORF">FQN60_004672</name>
</gene>
<proteinExistence type="predicted"/>
<name>A0A5J5DKV2_9PERO</name>
<comment type="caution">
    <text evidence="1">The sequence shown here is derived from an EMBL/GenBank/DDBJ whole genome shotgun (WGS) entry which is preliminary data.</text>
</comment>
<dbReference type="AlphaFoldDB" id="A0A5J5DKV2"/>
<reference evidence="1 2" key="1">
    <citation type="submission" date="2019-08" db="EMBL/GenBank/DDBJ databases">
        <title>A chromosome-level genome assembly, high-density linkage maps, and genome scans reveal the genomic architecture of hybrid incompatibilities underlying speciation via character displacement in darters (Percidae: Etheostominae).</title>
        <authorList>
            <person name="Moran R.L."/>
            <person name="Catchen J.M."/>
            <person name="Fuller R.C."/>
        </authorList>
    </citation>
    <scope>NUCLEOTIDE SEQUENCE [LARGE SCALE GENOMIC DNA]</scope>
    <source>
        <strain evidence="1">EspeVRDwgs_2016</strain>
        <tissue evidence="1">Muscle</tissue>
    </source>
</reference>
<sequence length="98" mass="10521">MMAPSLLGLLCPFHFWGSRHEARSVLSLLCPFPEMNVMDMDDMAGLIQTKADSPCSHQRPFAAAGLLQKASGCWVLDPDLAAALGKTSEEVESQACIG</sequence>
<protein>
    <submittedName>
        <fullName evidence="1">Uncharacterized protein</fullName>
    </submittedName>
</protein>
<organism evidence="1 2">
    <name type="scientific">Etheostoma spectabile</name>
    <name type="common">orangethroat darter</name>
    <dbReference type="NCBI Taxonomy" id="54343"/>
    <lineage>
        <taxon>Eukaryota</taxon>
        <taxon>Metazoa</taxon>
        <taxon>Chordata</taxon>
        <taxon>Craniata</taxon>
        <taxon>Vertebrata</taxon>
        <taxon>Euteleostomi</taxon>
        <taxon>Actinopterygii</taxon>
        <taxon>Neopterygii</taxon>
        <taxon>Teleostei</taxon>
        <taxon>Neoteleostei</taxon>
        <taxon>Acanthomorphata</taxon>
        <taxon>Eupercaria</taxon>
        <taxon>Perciformes</taxon>
        <taxon>Percoidei</taxon>
        <taxon>Percidae</taxon>
        <taxon>Etheostomatinae</taxon>
        <taxon>Etheostoma</taxon>
    </lineage>
</organism>
<evidence type="ECO:0000313" key="1">
    <source>
        <dbReference type="EMBL" id="KAA8593838.1"/>
    </source>
</evidence>
<dbReference type="Proteomes" id="UP000327493">
    <property type="component" value="Chromosome 3"/>
</dbReference>
<evidence type="ECO:0000313" key="2">
    <source>
        <dbReference type="Proteomes" id="UP000327493"/>
    </source>
</evidence>
<dbReference type="EMBL" id="VOFY01000003">
    <property type="protein sequence ID" value="KAA8593838.1"/>
    <property type="molecule type" value="Genomic_DNA"/>
</dbReference>
<feature type="non-terminal residue" evidence="1">
    <location>
        <position position="98"/>
    </location>
</feature>